<dbReference type="EMBL" id="QPJL01000015">
    <property type="protein sequence ID" value="RCW81384.1"/>
    <property type="molecule type" value="Genomic_DNA"/>
</dbReference>
<evidence type="ECO:0000256" key="2">
    <source>
        <dbReference type="SAM" id="MobiDB-lite"/>
    </source>
</evidence>
<comment type="caution">
    <text evidence="3">The sequence shown here is derived from an EMBL/GenBank/DDBJ whole genome shotgun (WGS) entry which is preliminary data.</text>
</comment>
<evidence type="ECO:0000313" key="3">
    <source>
        <dbReference type="EMBL" id="RCW81384.1"/>
    </source>
</evidence>
<dbReference type="RefSeq" id="WP_114349961.1">
    <property type="nucleotide sequence ID" value="NZ_QPJL01000015.1"/>
</dbReference>
<proteinExistence type="predicted"/>
<evidence type="ECO:0000313" key="4">
    <source>
        <dbReference type="Proteomes" id="UP000253345"/>
    </source>
</evidence>
<accession>A0A368YT85</accession>
<dbReference type="GO" id="GO:0003677">
    <property type="term" value="F:DNA binding"/>
    <property type="evidence" value="ECO:0007669"/>
    <property type="project" value="UniProtKB-KW"/>
</dbReference>
<keyword evidence="1 3" id="KW-0238">DNA-binding</keyword>
<protein>
    <submittedName>
        <fullName evidence="3">DNA-binding protein</fullName>
    </submittedName>
</protein>
<reference evidence="3 4" key="1">
    <citation type="submission" date="2018-07" db="EMBL/GenBank/DDBJ databases">
        <title>Genomic Encyclopedia of Type Strains, Phase III (KMG-III): the genomes of soil and plant-associated and newly described type strains.</title>
        <authorList>
            <person name="Whitman W."/>
        </authorList>
    </citation>
    <scope>NUCLEOTIDE SEQUENCE [LARGE SCALE GENOMIC DNA]</scope>
    <source>
        <strain evidence="3 4">CECT 8525</strain>
    </source>
</reference>
<dbReference type="Proteomes" id="UP000253345">
    <property type="component" value="Unassembled WGS sequence"/>
</dbReference>
<dbReference type="GO" id="GO:0030527">
    <property type="term" value="F:structural constituent of chromatin"/>
    <property type="evidence" value="ECO:0007669"/>
    <property type="project" value="InterPro"/>
</dbReference>
<keyword evidence="4" id="KW-1185">Reference proteome</keyword>
<feature type="region of interest" description="Disordered" evidence="2">
    <location>
        <begin position="1"/>
        <end position="22"/>
    </location>
</feature>
<dbReference type="InterPro" id="IPR010992">
    <property type="entry name" value="IHF-like_DNA-bd_dom_sf"/>
</dbReference>
<dbReference type="OrthoDB" id="7873474at2"/>
<dbReference type="AlphaFoldDB" id="A0A368YT85"/>
<dbReference type="Gene3D" id="4.10.520.10">
    <property type="entry name" value="IHF-like DNA-binding proteins"/>
    <property type="match status" value="1"/>
</dbReference>
<evidence type="ECO:0000256" key="1">
    <source>
        <dbReference type="ARBA" id="ARBA00023125"/>
    </source>
</evidence>
<dbReference type="SUPFAM" id="SSF47729">
    <property type="entry name" value="IHF-like DNA-binding proteins"/>
    <property type="match status" value="1"/>
</dbReference>
<organism evidence="3 4">
    <name type="scientific">Paracoccus lutimaris</name>
    <dbReference type="NCBI Taxonomy" id="1490030"/>
    <lineage>
        <taxon>Bacteria</taxon>
        <taxon>Pseudomonadati</taxon>
        <taxon>Pseudomonadota</taxon>
        <taxon>Alphaproteobacteria</taxon>
        <taxon>Rhodobacterales</taxon>
        <taxon>Paracoccaceae</taxon>
        <taxon>Paracoccus</taxon>
    </lineage>
</organism>
<gene>
    <name evidence="3" type="ORF">DFP89_11560</name>
</gene>
<sequence length="101" mass="10998">MAKADRKRGPEPAPDPESARVLQKRQLMALVVRRTGLRSSDIKPVVEATLAELGDAIASGMTLALPPLGRGRVSRRLDQSGAEIITLRLRRKPEDQPPQPA</sequence>
<name>A0A368YT85_9RHOB</name>